<reference evidence="1" key="1">
    <citation type="submission" date="2014-11" db="EMBL/GenBank/DDBJ databases">
        <authorList>
            <person name="Amaro Gonzalez C."/>
        </authorList>
    </citation>
    <scope>NUCLEOTIDE SEQUENCE</scope>
</reference>
<protein>
    <submittedName>
        <fullName evidence="1">Uncharacterized protein</fullName>
    </submittedName>
</protein>
<sequence>MSLLPTYRDKMHNLKSYRCSQKIFCAQRACRMGWPRVTPVCFCSLYLSEAHSWTETEDALGLIPCP</sequence>
<reference evidence="1" key="2">
    <citation type="journal article" date="2015" name="Fish Shellfish Immunol.">
        <title>Early steps in the European eel (Anguilla anguilla)-Vibrio vulnificus interaction in the gills: Role of the RtxA13 toxin.</title>
        <authorList>
            <person name="Callol A."/>
            <person name="Pajuelo D."/>
            <person name="Ebbesson L."/>
            <person name="Teles M."/>
            <person name="MacKenzie S."/>
            <person name="Amaro C."/>
        </authorList>
    </citation>
    <scope>NUCLEOTIDE SEQUENCE</scope>
</reference>
<name>A0A0E9R5G5_ANGAN</name>
<organism evidence="1">
    <name type="scientific">Anguilla anguilla</name>
    <name type="common">European freshwater eel</name>
    <name type="synonym">Muraena anguilla</name>
    <dbReference type="NCBI Taxonomy" id="7936"/>
    <lineage>
        <taxon>Eukaryota</taxon>
        <taxon>Metazoa</taxon>
        <taxon>Chordata</taxon>
        <taxon>Craniata</taxon>
        <taxon>Vertebrata</taxon>
        <taxon>Euteleostomi</taxon>
        <taxon>Actinopterygii</taxon>
        <taxon>Neopterygii</taxon>
        <taxon>Teleostei</taxon>
        <taxon>Anguilliformes</taxon>
        <taxon>Anguillidae</taxon>
        <taxon>Anguilla</taxon>
    </lineage>
</organism>
<proteinExistence type="predicted"/>
<dbReference type="AlphaFoldDB" id="A0A0E9R5G5"/>
<dbReference type="EMBL" id="GBXM01084191">
    <property type="protein sequence ID" value="JAH24386.1"/>
    <property type="molecule type" value="Transcribed_RNA"/>
</dbReference>
<evidence type="ECO:0000313" key="1">
    <source>
        <dbReference type="EMBL" id="JAH24386.1"/>
    </source>
</evidence>
<accession>A0A0E9R5G5</accession>